<dbReference type="eggNOG" id="COG5401">
    <property type="taxonomic scope" value="Bacteria"/>
</dbReference>
<evidence type="ECO:0000259" key="1">
    <source>
        <dbReference type="SMART" id="SM00909"/>
    </source>
</evidence>
<keyword evidence="3" id="KW-1185">Reference proteome</keyword>
<comment type="caution">
    <text evidence="2">The sequence shown here is derived from an EMBL/GenBank/DDBJ whole genome shotgun (WGS) entry which is preliminary data.</text>
</comment>
<accession>D4S0I4</accession>
<feature type="domain" description="GerMN" evidence="1">
    <location>
        <begin position="195"/>
        <end position="281"/>
    </location>
</feature>
<gene>
    <name evidence="2" type="ORF">BUTYVIB_01603</name>
</gene>
<dbReference type="HOGENOM" id="CLU_073005_0_0_9"/>
<evidence type="ECO:0000313" key="3">
    <source>
        <dbReference type="Proteomes" id="UP000006238"/>
    </source>
</evidence>
<dbReference type="AlphaFoldDB" id="D4S0I4"/>
<dbReference type="InterPro" id="IPR019606">
    <property type="entry name" value="GerMN"/>
</dbReference>
<name>D4S0I4_9FIRM</name>
<dbReference type="Pfam" id="PF10646">
    <property type="entry name" value="Germane"/>
    <property type="match status" value="2"/>
</dbReference>
<dbReference type="Proteomes" id="UP000006238">
    <property type="component" value="Unassembled WGS sequence"/>
</dbReference>
<evidence type="ECO:0000313" key="2">
    <source>
        <dbReference type="EMBL" id="EFF68332.1"/>
    </source>
</evidence>
<dbReference type="EMBL" id="ABWN01000030">
    <property type="protein sequence ID" value="EFF68332.1"/>
    <property type="molecule type" value="Genomic_DNA"/>
</dbReference>
<reference evidence="2 3" key="1">
    <citation type="submission" date="2010-02" db="EMBL/GenBank/DDBJ databases">
        <authorList>
            <person name="Weinstock G."/>
            <person name="Sodergren E."/>
            <person name="Clifton S."/>
            <person name="Fulton L."/>
            <person name="Fulton B."/>
            <person name="Courtney L."/>
            <person name="Fronick C."/>
            <person name="Harrison M."/>
            <person name="Strong C."/>
            <person name="Farmer C."/>
            <person name="Delahaunty K."/>
            <person name="Markovic C."/>
            <person name="Hall O."/>
            <person name="Minx P."/>
            <person name="Tomlinson C."/>
            <person name="Mitreva M."/>
            <person name="Nelson J."/>
            <person name="Hou S."/>
            <person name="Wollam A."/>
            <person name="Pepin K.H."/>
            <person name="Johnson M."/>
            <person name="Bhonagiri V."/>
            <person name="Zhang X."/>
            <person name="Suruliraj S."/>
            <person name="Warren W."/>
            <person name="Chinwalla A."/>
            <person name="Mardis E.R."/>
            <person name="Wilson R.K."/>
        </authorList>
    </citation>
    <scope>NUCLEOTIDE SEQUENCE [LARGE SCALE GENOMIC DNA]</scope>
    <source>
        <strain evidence="2 3">DSM 2876</strain>
    </source>
</reference>
<dbReference type="SMART" id="SM00909">
    <property type="entry name" value="Germane"/>
    <property type="match status" value="1"/>
</dbReference>
<dbReference type="PROSITE" id="PS51257">
    <property type="entry name" value="PROKAR_LIPOPROTEIN"/>
    <property type="match status" value="1"/>
</dbReference>
<sequence>MKKSGFIVIICFLCLFLSSCGKKSETGISLYYINEARTGFVEKKITCKSKTQEAIVKELYDKLRKLSADGTSKAASDYMVINDVALEGGILYLNFASGYTGLSDKDKALFRTAVSKTMSSLDFVEYVRIYENGSPVTDSNGVDIGLLNNQSFITDSNSDDEIDTTEAVLYYSDSVGSSLVGEKKTITYDKNTPVEKVILKHIIDGPSGNGNKRTVPSNLRILSVYTKKGTCYVNFDSSFLNSLADVSADVTIYSIVDTLCGLSGIQRVQIMVDGSSDWNFRESYSLSEPYERNLDLVKKEK</sequence>
<dbReference type="RefSeq" id="WP_005603289.1">
    <property type="nucleotide sequence ID" value="NZ_GG663524.1"/>
</dbReference>
<dbReference type="GeneID" id="98918171"/>
<protein>
    <recommendedName>
        <fullName evidence="1">GerMN domain-containing protein</fullName>
    </recommendedName>
</protein>
<dbReference type="STRING" id="45851.BHV86_09745"/>
<organism evidence="2 3">
    <name type="scientific">Eshraghiella crossota DSM 2876</name>
    <dbReference type="NCBI Taxonomy" id="511680"/>
    <lineage>
        <taxon>Bacteria</taxon>
        <taxon>Bacillati</taxon>
        <taxon>Bacillota</taxon>
        <taxon>Clostridia</taxon>
        <taxon>Lachnospirales</taxon>
        <taxon>Lachnospiraceae</taxon>
        <taxon>Eshraghiella</taxon>
    </lineage>
</organism>
<proteinExistence type="predicted"/>